<dbReference type="InterPro" id="IPR032466">
    <property type="entry name" value="Metal_Hydrolase"/>
</dbReference>
<dbReference type="RefSeq" id="WP_174018989.1">
    <property type="nucleotide sequence ID" value="NZ_JAAMAW010000021.1"/>
</dbReference>
<dbReference type="AlphaFoldDB" id="A0AA44JA80"/>
<dbReference type="GO" id="GO:0016787">
    <property type="term" value="F:hydrolase activity"/>
    <property type="evidence" value="ECO:0007669"/>
    <property type="project" value="InterPro"/>
</dbReference>
<gene>
    <name evidence="2" type="ORF">G6M46_16155</name>
</gene>
<organism evidence="2 3">
    <name type="scientific">Agrobacterium tumefaciens</name>
    <dbReference type="NCBI Taxonomy" id="358"/>
    <lineage>
        <taxon>Bacteria</taxon>
        <taxon>Pseudomonadati</taxon>
        <taxon>Pseudomonadota</taxon>
        <taxon>Alphaproteobacteria</taxon>
        <taxon>Hyphomicrobiales</taxon>
        <taxon>Rhizobiaceae</taxon>
        <taxon>Rhizobium/Agrobacterium group</taxon>
        <taxon>Agrobacterium</taxon>
        <taxon>Agrobacterium tumefaciens complex</taxon>
    </lineage>
</organism>
<dbReference type="InterPro" id="IPR052358">
    <property type="entry name" value="Aro_Compnd_Degr_Hydrolases"/>
</dbReference>
<feature type="domain" description="Amidohydrolase-related" evidence="1">
    <location>
        <begin position="14"/>
        <end position="293"/>
    </location>
</feature>
<dbReference type="Gene3D" id="3.20.20.140">
    <property type="entry name" value="Metal-dependent hydrolases"/>
    <property type="match status" value="1"/>
</dbReference>
<dbReference type="EMBL" id="JAAMAY010000027">
    <property type="protein sequence ID" value="NTC29668.1"/>
    <property type="molecule type" value="Genomic_DNA"/>
</dbReference>
<evidence type="ECO:0000259" key="1">
    <source>
        <dbReference type="Pfam" id="PF04909"/>
    </source>
</evidence>
<evidence type="ECO:0000313" key="2">
    <source>
        <dbReference type="EMBL" id="NTC29668.1"/>
    </source>
</evidence>
<dbReference type="PANTHER" id="PTHR35563">
    <property type="entry name" value="BARREL METAL-DEPENDENT HYDROLASE, PUTATIVE (AFU_ORTHOLOGUE AFUA_1G16240)-RELATED"/>
    <property type="match status" value="1"/>
</dbReference>
<dbReference type="InterPro" id="IPR006680">
    <property type="entry name" value="Amidohydro-rel"/>
</dbReference>
<comment type="caution">
    <text evidence="2">The sequence shown here is derived from an EMBL/GenBank/DDBJ whole genome shotgun (WGS) entry which is preliminary data.</text>
</comment>
<evidence type="ECO:0000313" key="3">
    <source>
        <dbReference type="Proteomes" id="UP000702952"/>
    </source>
</evidence>
<sequence>MAIQLPLPSPESRCDTHVHVFEPALYPYAEDRAYTPGEASCGDLEDLMSSLEVGRCVIVQPSVYGSDNTCLLAALEYFGAARARGVAVIDHQGISTDELHGLREAGVRALRVNFEAVKASAPVDRISVIRGTARRAAEAGLAVQLYVDTATAVEAASDLAEEGVPLILDHFAGFRCGMDLKGETFSKLVEVLEAGNVWVKLSAPYRTGSKLPDYEDLRPAAQAMIAAAPDRMVWASDWPHTGGGQRDGKDPARVEPFRHIDDRSDLSRLRRWVDDDGLYQEILADNAARVFDFQDAR</sequence>
<name>A0AA44JA80_AGRTU</name>
<proteinExistence type="predicted"/>
<reference evidence="2" key="1">
    <citation type="journal article" date="2020" name="Science">
        <title>Unexpected conservation and global transmission of agrobacterial virulence plasmids.</title>
        <authorList>
            <person name="Weisberg A.J."/>
            <person name="Davis E.W. 2nd"/>
            <person name="Tabima J."/>
            <person name="Belcher M.S."/>
            <person name="Miller M."/>
            <person name="Kuo C.H."/>
            <person name="Loper J.E."/>
            <person name="Grunwald N.J."/>
            <person name="Putnam M.L."/>
            <person name="Chang J.H."/>
        </authorList>
    </citation>
    <scope>NUCLEOTIDE SEQUENCE</scope>
    <source>
        <strain evidence="2">17-1853-1a</strain>
    </source>
</reference>
<dbReference type="Proteomes" id="UP000702952">
    <property type="component" value="Unassembled WGS sequence"/>
</dbReference>
<dbReference type="PANTHER" id="PTHR35563:SF2">
    <property type="entry name" value="BARREL METAL-DEPENDENT HYDROLASE, PUTATIVE (AFU_ORTHOLOGUE AFUA_1G16240)-RELATED"/>
    <property type="match status" value="1"/>
</dbReference>
<dbReference type="SUPFAM" id="SSF51556">
    <property type="entry name" value="Metallo-dependent hydrolases"/>
    <property type="match status" value="1"/>
</dbReference>
<protein>
    <submittedName>
        <fullName evidence="2">Amidohydrolase family protein</fullName>
    </submittedName>
</protein>
<dbReference type="Pfam" id="PF04909">
    <property type="entry name" value="Amidohydro_2"/>
    <property type="match status" value="1"/>
</dbReference>
<accession>A0AA44JA80</accession>